<dbReference type="EMBL" id="GL883095">
    <property type="protein sequence ID" value="EGG10308.1"/>
    <property type="molecule type" value="Genomic_DNA"/>
</dbReference>
<evidence type="ECO:0000313" key="3">
    <source>
        <dbReference type="Proteomes" id="UP000001072"/>
    </source>
</evidence>
<dbReference type="KEGG" id="mlr:MELLADRAFT_103529"/>
<dbReference type="InParanoid" id="F4RBM6"/>
<reference evidence="3" key="1">
    <citation type="journal article" date="2011" name="Proc. Natl. Acad. Sci. U.S.A.">
        <title>Obligate biotrophy features unraveled by the genomic analysis of rust fungi.</title>
        <authorList>
            <person name="Duplessis S."/>
            <person name="Cuomo C.A."/>
            <person name="Lin Y.-C."/>
            <person name="Aerts A."/>
            <person name="Tisserant E."/>
            <person name="Veneault-Fourrey C."/>
            <person name="Joly D.L."/>
            <person name="Hacquard S."/>
            <person name="Amselem J."/>
            <person name="Cantarel B.L."/>
            <person name="Chiu R."/>
            <person name="Coutinho P.M."/>
            <person name="Feau N."/>
            <person name="Field M."/>
            <person name="Frey P."/>
            <person name="Gelhaye E."/>
            <person name="Goldberg J."/>
            <person name="Grabherr M.G."/>
            <person name="Kodira C.D."/>
            <person name="Kohler A."/>
            <person name="Kuees U."/>
            <person name="Lindquist E.A."/>
            <person name="Lucas S.M."/>
            <person name="Mago R."/>
            <person name="Mauceli E."/>
            <person name="Morin E."/>
            <person name="Murat C."/>
            <person name="Pangilinan J.L."/>
            <person name="Park R."/>
            <person name="Pearson M."/>
            <person name="Quesneville H."/>
            <person name="Rouhier N."/>
            <person name="Sakthikumar S."/>
            <person name="Salamov A.A."/>
            <person name="Schmutz J."/>
            <person name="Selles B."/>
            <person name="Shapiro H."/>
            <person name="Tanguay P."/>
            <person name="Tuskan G.A."/>
            <person name="Henrissat B."/>
            <person name="Van de Peer Y."/>
            <person name="Rouze P."/>
            <person name="Ellis J.G."/>
            <person name="Dodds P.N."/>
            <person name="Schein J.E."/>
            <person name="Zhong S."/>
            <person name="Hamelin R.C."/>
            <person name="Grigoriev I.V."/>
            <person name="Szabo L.J."/>
            <person name="Martin F."/>
        </authorList>
    </citation>
    <scope>NUCLEOTIDE SEQUENCE [LARGE SCALE GENOMIC DNA]</scope>
    <source>
        <strain evidence="3">98AG31 / pathotype 3-4-7</strain>
    </source>
</reference>
<evidence type="ECO:0000313" key="2">
    <source>
        <dbReference type="EMBL" id="EGG10308.1"/>
    </source>
</evidence>
<dbReference type="VEuPathDB" id="FungiDB:MELLADRAFT_103529"/>
<sequence length="287" mass="31140">MSSPITNRTAIQFSPSALTPGLHISSFPVSSAAASSILELIKSTRGSAERVPVSIPLTAHPGVHQGQDQCMKCGIFGHRSYQCAQTSNSAEPIPDWRRTTNGKIYSLKALLGMPPYCKWTMDTLLEDTSNQNIYDKSPSGTPTPISVTTDLSNGQPTDLNTRSMNLDPPSTNSNPNTALTKIIDLEIASSPDRIDLTSPNATPKATSLSNKIPSIHSHSKQSTRQAFKGKQTQAFNPVVSPWNDWSKIWSWRPNSTTAAAAISESVTGLRVSNLFISNYRQSLDIEL</sequence>
<evidence type="ECO:0000256" key="1">
    <source>
        <dbReference type="SAM" id="MobiDB-lite"/>
    </source>
</evidence>
<feature type="region of interest" description="Disordered" evidence="1">
    <location>
        <begin position="131"/>
        <end position="177"/>
    </location>
</feature>
<dbReference type="HOGENOM" id="CLU_070123_0_0_1"/>
<dbReference type="RefSeq" id="XP_007406609.1">
    <property type="nucleotide sequence ID" value="XM_007406547.1"/>
</dbReference>
<gene>
    <name evidence="2" type="ORF">MELLADRAFT_103529</name>
</gene>
<accession>F4RBM6</accession>
<feature type="compositionally biased region" description="Polar residues" evidence="1">
    <location>
        <begin position="220"/>
        <end position="229"/>
    </location>
</feature>
<organism evidence="3">
    <name type="scientific">Melampsora larici-populina (strain 98AG31 / pathotype 3-4-7)</name>
    <name type="common">Poplar leaf rust fungus</name>
    <dbReference type="NCBI Taxonomy" id="747676"/>
    <lineage>
        <taxon>Eukaryota</taxon>
        <taxon>Fungi</taxon>
        <taxon>Dikarya</taxon>
        <taxon>Basidiomycota</taxon>
        <taxon>Pucciniomycotina</taxon>
        <taxon>Pucciniomycetes</taxon>
        <taxon>Pucciniales</taxon>
        <taxon>Melampsoraceae</taxon>
        <taxon>Melampsora</taxon>
    </lineage>
</organism>
<proteinExistence type="predicted"/>
<dbReference type="GeneID" id="18922000"/>
<protein>
    <submittedName>
        <fullName evidence="2">Uncharacterized protein</fullName>
    </submittedName>
</protein>
<name>F4RBM6_MELLP</name>
<feature type="region of interest" description="Disordered" evidence="1">
    <location>
        <begin position="192"/>
        <end position="229"/>
    </location>
</feature>
<dbReference type="AlphaFoldDB" id="F4RBM6"/>
<feature type="compositionally biased region" description="Polar residues" evidence="1">
    <location>
        <begin position="197"/>
        <end position="212"/>
    </location>
</feature>
<dbReference type="Proteomes" id="UP000001072">
    <property type="component" value="Unassembled WGS sequence"/>
</dbReference>
<keyword evidence="3" id="KW-1185">Reference proteome</keyword>